<evidence type="ECO:0000313" key="2">
    <source>
        <dbReference type="Proteomes" id="UP000185781"/>
    </source>
</evidence>
<proteinExistence type="predicted"/>
<sequence>MKLKIFEQNQHLKDLTPFELMAKDITILNGIVKGEPTYEKGRKTSTGYYLDKEQTNLAIEKTFSDELDENGFLKGLNILIKWFDIYGNPVLVKRVYVPLSVSESAEIIIKRRKRMIDYLKESGLRLGVKEYIDSLFNYYSNYQQSGITRNLLNSFIENGSDELQQAVTNENNQEITGILNHILPNGTTVKDSLLDQIS</sequence>
<reference evidence="1 2" key="1">
    <citation type="submission" date="2017-01" db="EMBL/GenBank/DDBJ databases">
        <authorList>
            <person name="Mah S.A."/>
            <person name="Swanson W.J."/>
            <person name="Moy G.W."/>
            <person name="Vacquier V.D."/>
        </authorList>
    </citation>
    <scope>NUCLEOTIDE SEQUENCE [LARGE SCALE GENOMIC DNA]</scope>
    <source>
        <strain evidence="1 2">DSM 18014</strain>
    </source>
</reference>
<dbReference type="STRING" id="373672.SAMN05421785_11081"/>
<dbReference type="RefSeq" id="WP_076394857.1">
    <property type="nucleotide sequence ID" value="NZ_FTOV01000010.1"/>
</dbReference>
<protein>
    <submittedName>
        <fullName evidence="1">Uncharacterized protein</fullName>
    </submittedName>
</protein>
<accession>A0A1N7QCD7</accession>
<dbReference type="AlphaFoldDB" id="A0A1N7QCD7"/>
<name>A0A1N7QCD7_9FLAO</name>
<dbReference type="Proteomes" id="UP000185781">
    <property type="component" value="Unassembled WGS sequence"/>
</dbReference>
<evidence type="ECO:0000313" key="1">
    <source>
        <dbReference type="EMBL" id="SIT20227.1"/>
    </source>
</evidence>
<dbReference type="EMBL" id="FTOV01000010">
    <property type="protein sequence ID" value="SIT20227.1"/>
    <property type="molecule type" value="Genomic_DNA"/>
</dbReference>
<organism evidence="1 2">
    <name type="scientific">Chryseobacterium gambrini</name>
    <dbReference type="NCBI Taxonomy" id="373672"/>
    <lineage>
        <taxon>Bacteria</taxon>
        <taxon>Pseudomonadati</taxon>
        <taxon>Bacteroidota</taxon>
        <taxon>Flavobacteriia</taxon>
        <taxon>Flavobacteriales</taxon>
        <taxon>Weeksellaceae</taxon>
        <taxon>Chryseobacterium group</taxon>
        <taxon>Chryseobacterium</taxon>
    </lineage>
</organism>
<dbReference type="OrthoDB" id="9808975at2"/>
<gene>
    <name evidence="1" type="ORF">SAMN05421785_11081</name>
</gene>